<evidence type="ECO:0000256" key="9">
    <source>
        <dbReference type="ARBA" id="ARBA00022842"/>
    </source>
</evidence>
<feature type="binding site" evidence="15">
    <location>
        <position position="505"/>
    </location>
    <ligand>
        <name>Zn(2+)</name>
        <dbReference type="ChEBI" id="CHEBI:29105"/>
    </ligand>
</feature>
<comment type="catalytic activity">
    <reaction evidence="13 15">
        <text>NAD(+) + (deoxyribonucleotide)n-3'-hydroxyl + 5'-phospho-(deoxyribonucleotide)m = (deoxyribonucleotide)n+m + AMP + beta-nicotinamide D-nucleotide.</text>
        <dbReference type="EC" id="6.5.1.2"/>
    </reaction>
</comment>
<dbReference type="SUPFAM" id="SSF56091">
    <property type="entry name" value="DNA ligase/mRNA capping enzyme, catalytic domain"/>
    <property type="match status" value="2"/>
</dbReference>
<gene>
    <name evidence="15" type="primary">ligA</name>
    <name evidence="17" type="ORF">SAMN02746062_02320</name>
</gene>
<feature type="binding site" evidence="15">
    <location>
        <position position="502"/>
    </location>
    <ligand>
        <name>Zn(2+)</name>
        <dbReference type="ChEBI" id="CHEBI:29105"/>
    </ligand>
</feature>
<dbReference type="Pfam" id="PF03120">
    <property type="entry name" value="OB_DNA_ligase"/>
    <property type="match status" value="1"/>
</dbReference>
<dbReference type="Gene3D" id="1.10.287.610">
    <property type="entry name" value="Helix hairpin bin"/>
    <property type="match status" value="1"/>
</dbReference>
<evidence type="ECO:0000256" key="2">
    <source>
        <dbReference type="ARBA" id="ARBA00012722"/>
    </source>
</evidence>
<dbReference type="Gene3D" id="3.30.470.30">
    <property type="entry name" value="DNA ligase/mRNA capping enzyme"/>
    <property type="match status" value="1"/>
</dbReference>
<dbReference type="Pfam" id="PF12826">
    <property type="entry name" value="HHH_2"/>
    <property type="match status" value="1"/>
</dbReference>
<feature type="binding site" evidence="15">
    <location>
        <position position="118"/>
    </location>
    <ligand>
        <name>NAD(+)</name>
        <dbReference type="ChEBI" id="CHEBI:57540"/>
    </ligand>
</feature>
<dbReference type="InterPro" id="IPR018239">
    <property type="entry name" value="DNA_ligase_AS"/>
</dbReference>
<evidence type="ECO:0000313" key="17">
    <source>
        <dbReference type="EMBL" id="SOD75248.1"/>
    </source>
</evidence>
<dbReference type="RefSeq" id="WP_244958353.1">
    <property type="nucleotide sequence ID" value="NZ_OCNF01000038.1"/>
</dbReference>
<dbReference type="SMART" id="SM00532">
    <property type="entry name" value="LIGANc"/>
    <property type="match status" value="1"/>
</dbReference>
<dbReference type="FunFam" id="1.10.287.610:FF:000002">
    <property type="entry name" value="DNA ligase"/>
    <property type="match status" value="1"/>
</dbReference>
<feature type="domain" description="BRCT" evidence="16">
    <location>
        <begin position="773"/>
        <end position="851"/>
    </location>
</feature>
<keyword evidence="7 15" id="KW-0227">DNA damage</keyword>
<name>A0A286EWD6_9NEIS</name>
<dbReference type="Pfam" id="PF01653">
    <property type="entry name" value="DNA_ligase_aden"/>
    <property type="match status" value="2"/>
</dbReference>
<dbReference type="CDD" id="cd00114">
    <property type="entry name" value="LIGANc"/>
    <property type="match status" value="1"/>
</dbReference>
<dbReference type="InterPro" id="IPR013839">
    <property type="entry name" value="DNAligase_adenylation"/>
</dbReference>
<dbReference type="SUPFAM" id="SSF47781">
    <property type="entry name" value="RuvA domain 2-like"/>
    <property type="match status" value="1"/>
</dbReference>
<comment type="function">
    <text evidence="1 15">DNA ligase that catalyzes the formation of phosphodiester linkages between 5'-phosphoryl and 3'-hydroxyl groups in double-stranded DNA using NAD as a coenzyme and as the energy source for the reaction. It is essential for DNA replication and repair of damaged DNA.</text>
</comment>
<evidence type="ECO:0000259" key="16">
    <source>
        <dbReference type="PROSITE" id="PS50172"/>
    </source>
</evidence>
<evidence type="ECO:0000256" key="14">
    <source>
        <dbReference type="ARBA" id="ARBA00060881"/>
    </source>
</evidence>
<dbReference type="InterPro" id="IPR010994">
    <property type="entry name" value="RuvA_2-like"/>
</dbReference>
<evidence type="ECO:0000256" key="12">
    <source>
        <dbReference type="ARBA" id="ARBA00023211"/>
    </source>
</evidence>
<evidence type="ECO:0000256" key="6">
    <source>
        <dbReference type="ARBA" id="ARBA00022723"/>
    </source>
</evidence>
<dbReference type="FunFam" id="1.10.150.20:FF:000007">
    <property type="entry name" value="DNA ligase"/>
    <property type="match status" value="1"/>
</dbReference>
<dbReference type="SUPFAM" id="SSF50249">
    <property type="entry name" value="Nucleic acid-binding proteins"/>
    <property type="match status" value="1"/>
</dbReference>
<dbReference type="Gene3D" id="1.10.150.20">
    <property type="entry name" value="5' to 3' exonuclease, C-terminal subdomain"/>
    <property type="match status" value="2"/>
</dbReference>
<dbReference type="GO" id="GO:0003911">
    <property type="term" value="F:DNA ligase (NAD+) activity"/>
    <property type="evidence" value="ECO:0007669"/>
    <property type="project" value="UniProtKB-UniRule"/>
</dbReference>
<feature type="binding site" evidence="15">
    <location>
        <begin position="78"/>
        <end position="79"/>
    </location>
    <ligand>
        <name>NAD(+)</name>
        <dbReference type="ChEBI" id="CHEBI:57540"/>
    </ligand>
</feature>
<dbReference type="CDD" id="cd17748">
    <property type="entry name" value="BRCT_DNA_ligase_like"/>
    <property type="match status" value="1"/>
</dbReference>
<dbReference type="SUPFAM" id="SSF52113">
    <property type="entry name" value="BRCT domain"/>
    <property type="match status" value="1"/>
</dbReference>
<dbReference type="GO" id="GO:0006281">
    <property type="term" value="P:DNA repair"/>
    <property type="evidence" value="ECO:0007669"/>
    <property type="project" value="UniProtKB-KW"/>
</dbReference>
<keyword evidence="9 15" id="KW-0460">Magnesium</keyword>
<evidence type="ECO:0000256" key="3">
    <source>
        <dbReference type="ARBA" id="ARBA00013308"/>
    </source>
</evidence>
<dbReference type="Proteomes" id="UP000219669">
    <property type="component" value="Unassembled WGS sequence"/>
</dbReference>
<dbReference type="EMBL" id="OCNF01000038">
    <property type="protein sequence ID" value="SOD75248.1"/>
    <property type="molecule type" value="Genomic_DNA"/>
</dbReference>
<evidence type="ECO:0000256" key="8">
    <source>
        <dbReference type="ARBA" id="ARBA00022833"/>
    </source>
</evidence>
<dbReference type="InterPro" id="IPR001679">
    <property type="entry name" value="DNA_ligase"/>
</dbReference>
<dbReference type="GO" id="GO:0005829">
    <property type="term" value="C:cytosol"/>
    <property type="evidence" value="ECO:0007669"/>
    <property type="project" value="TreeGrafter"/>
</dbReference>
<dbReference type="EC" id="6.5.1.2" evidence="2 15"/>
<feature type="binding site" evidence="15">
    <location>
        <position position="178"/>
    </location>
    <ligand>
        <name>NAD(+)</name>
        <dbReference type="ChEBI" id="CHEBI:57540"/>
    </ligand>
</feature>
<dbReference type="FunFam" id="2.40.50.140:FF:000012">
    <property type="entry name" value="DNA ligase"/>
    <property type="match status" value="1"/>
</dbReference>
<feature type="binding site" evidence="15">
    <location>
        <position position="387"/>
    </location>
    <ligand>
        <name>NAD(+)</name>
        <dbReference type="ChEBI" id="CHEBI:57540"/>
    </ligand>
</feature>
<comment type="cofactor">
    <cofactor evidence="15">
        <name>Mg(2+)</name>
        <dbReference type="ChEBI" id="CHEBI:18420"/>
    </cofactor>
    <cofactor evidence="15">
        <name>Mn(2+)</name>
        <dbReference type="ChEBI" id="CHEBI:29035"/>
    </cofactor>
</comment>
<keyword evidence="10 15" id="KW-0520">NAD</keyword>
<dbReference type="AlphaFoldDB" id="A0A286EWD6"/>
<dbReference type="Pfam" id="PF03119">
    <property type="entry name" value="DNA_ligase_ZBD"/>
    <property type="match status" value="1"/>
</dbReference>
<sequence>MQNKIKQLTEQLNRYAHEYYTLDAPTVPDSEYDQLYRELERLEAEFPQFRLPESPTQRVGGAILSEFASVAHAVPMLSLNNAFSPQNANGVFDHAETLAFNERVCKDLGVSSTAYTIEPKFDGLAISLLYQNGVLVQAATRGDGAVGEDVTENVKTIRNIPLKLHGNRIPTMIEVRGEVLMLKADFIALNERQIAQQQKPFANPRNAAAGSLRQLNSKIAAERKLHFFGYGIARFDGIVAENRPKTHAEELLWLAELGFSLPQSQSCHELVPSHSGRGLGRGQNSEIPLPSPLPKGEGADCRQPENVCSTKKPIPSPACGGGLGWGQYDWKVCANIAEVLQFYEQMSTKRPHLPYEIDGMVIKVNDLAQQEKLGFVSRAPRWAIAHKFPAEEALTVVEGIDVQVGRTGAITPVARLKPVSVGGVVVTNATLHNQDEVARKDVRVGDTVVVRRAGDVIPEVLRVVLEHRPMQTIEISGQGDLFSQSETRTEPQFPAFRLPENCPVCASPIVREENEAVARCTGGMVCQAQRSQGLIHFASRKAMDIVGLGDKQIEALVEQNILQTFADIYQLDIPKLQKIKDPKSSASKWAENILQGVENSRKPLLSRFLFALGIRHVGESTAKQLAAAFGDVATVCRAPQPVLACLSDIGGVVAQSIAAYFRQPENMKNLHALLQFVEPQSQNISVDVRELASPARWIARLPEIKISEKRAQELWDLAGGMVDGLLNDKVLPAEWQTWRQIPKNHALLREVADFLANLPEWHSPHTENAVSGSLNTQISGKTFVLTGTLPTLKRDAAAAMIEAAGGKVSGSVSKKTDFVVAGAEAGSKLEKAQSLGVAILSEEDLLNLLGS</sequence>
<feature type="binding site" evidence="15">
    <location>
        <position position="526"/>
    </location>
    <ligand>
        <name>Zn(2+)</name>
        <dbReference type="ChEBI" id="CHEBI:29105"/>
    </ligand>
</feature>
<dbReference type="PROSITE" id="PS01055">
    <property type="entry name" value="DNA_LIGASE_N1"/>
    <property type="match status" value="1"/>
</dbReference>
<evidence type="ECO:0000256" key="7">
    <source>
        <dbReference type="ARBA" id="ARBA00022763"/>
    </source>
</evidence>
<feature type="binding site" evidence="15">
    <location>
        <begin position="29"/>
        <end position="33"/>
    </location>
    <ligand>
        <name>NAD(+)</name>
        <dbReference type="ChEBI" id="CHEBI:57540"/>
    </ligand>
</feature>
<dbReference type="InterPro" id="IPR036420">
    <property type="entry name" value="BRCT_dom_sf"/>
</dbReference>
<dbReference type="GO" id="GO:0046872">
    <property type="term" value="F:metal ion binding"/>
    <property type="evidence" value="ECO:0007669"/>
    <property type="project" value="UniProtKB-KW"/>
</dbReference>
<evidence type="ECO:0000256" key="11">
    <source>
        <dbReference type="ARBA" id="ARBA00023204"/>
    </source>
</evidence>
<evidence type="ECO:0000256" key="10">
    <source>
        <dbReference type="ARBA" id="ARBA00023027"/>
    </source>
</evidence>
<dbReference type="HAMAP" id="MF_01588">
    <property type="entry name" value="DNA_ligase_A"/>
    <property type="match status" value="1"/>
</dbReference>
<feature type="active site" description="N6-AMP-lysine intermediate" evidence="15">
    <location>
        <position position="120"/>
    </location>
</feature>
<dbReference type="PANTHER" id="PTHR23389:SF9">
    <property type="entry name" value="DNA LIGASE"/>
    <property type="match status" value="1"/>
</dbReference>
<organism evidence="17 18">
    <name type="scientific">Alysiella filiformis DSM 16848</name>
    <dbReference type="NCBI Taxonomy" id="1120981"/>
    <lineage>
        <taxon>Bacteria</taxon>
        <taxon>Pseudomonadati</taxon>
        <taxon>Pseudomonadota</taxon>
        <taxon>Betaproteobacteria</taxon>
        <taxon>Neisseriales</taxon>
        <taxon>Neisseriaceae</taxon>
        <taxon>Alysiella</taxon>
    </lineage>
</organism>
<feature type="binding site" evidence="15">
    <location>
        <position position="141"/>
    </location>
    <ligand>
        <name>NAD(+)</name>
        <dbReference type="ChEBI" id="CHEBI:57540"/>
    </ligand>
</feature>
<dbReference type="Gene3D" id="3.40.50.10190">
    <property type="entry name" value="BRCT domain"/>
    <property type="match status" value="1"/>
</dbReference>
<dbReference type="PROSITE" id="PS50172">
    <property type="entry name" value="BRCT"/>
    <property type="match status" value="1"/>
</dbReference>
<accession>A0A286EWD6</accession>
<keyword evidence="4 15" id="KW-0436">Ligase</keyword>
<dbReference type="GO" id="GO:0006260">
    <property type="term" value="P:DNA replication"/>
    <property type="evidence" value="ECO:0007669"/>
    <property type="project" value="UniProtKB-KW"/>
</dbReference>
<dbReference type="InterPro" id="IPR013840">
    <property type="entry name" value="DNAligase_N"/>
</dbReference>
<keyword evidence="12 15" id="KW-0464">Manganese</keyword>
<dbReference type="SMART" id="SM00292">
    <property type="entry name" value="BRCT"/>
    <property type="match status" value="1"/>
</dbReference>
<dbReference type="InterPro" id="IPR004150">
    <property type="entry name" value="NAD_DNA_ligase_OB"/>
</dbReference>
<keyword evidence="18" id="KW-1185">Reference proteome</keyword>
<dbReference type="InterPro" id="IPR004149">
    <property type="entry name" value="Znf_DNAligase_C4"/>
</dbReference>
<evidence type="ECO:0000256" key="15">
    <source>
        <dbReference type="HAMAP-Rule" id="MF_01588"/>
    </source>
</evidence>
<dbReference type="Gene3D" id="3.30.1490.70">
    <property type="match status" value="1"/>
</dbReference>
<evidence type="ECO:0000256" key="4">
    <source>
        <dbReference type="ARBA" id="ARBA00022598"/>
    </source>
</evidence>
<evidence type="ECO:0000256" key="13">
    <source>
        <dbReference type="ARBA" id="ARBA00034005"/>
    </source>
</evidence>
<keyword evidence="6 15" id="KW-0479">Metal-binding</keyword>
<evidence type="ECO:0000313" key="18">
    <source>
        <dbReference type="Proteomes" id="UP000219669"/>
    </source>
</evidence>
<dbReference type="Pfam" id="PF00533">
    <property type="entry name" value="BRCT"/>
    <property type="match status" value="1"/>
</dbReference>
<dbReference type="InterPro" id="IPR041663">
    <property type="entry name" value="DisA/LigA_HHH"/>
</dbReference>
<evidence type="ECO:0000256" key="5">
    <source>
        <dbReference type="ARBA" id="ARBA00022705"/>
    </source>
</evidence>
<proteinExistence type="inferred from homology"/>
<reference evidence="17 18" key="1">
    <citation type="submission" date="2017-09" db="EMBL/GenBank/DDBJ databases">
        <authorList>
            <person name="Ehlers B."/>
            <person name="Leendertz F.H."/>
        </authorList>
    </citation>
    <scope>NUCLEOTIDE SEQUENCE [LARGE SCALE GENOMIC DNA]</scope>
    <source>
        <strain evidence="17 18">DSM 16848</strain>
    </source>
</reference>
<dbReference type="InterPro" id="IPR012340">
    <property type="entry name" value="NA-bd_OB-fold"/>
</dbReference>
<evidence type="ECO:0000256" key="1">
    <source>
        <dbReference type="ARBA" id="ARBA00004067"/>
    </source>
</evidence>
<dbReference type="Gene3D" id="2.40.50.140">
    <property type="entry name" value="Nucleic acid-binding proteins"/>
    <property type="match status" value="1"/>
</dbReference>
<feature type="binding site" evidence="15">
    <location>
        <position position="363"/>
    </location>
    <ligand>
        <name>NAD(+)</name>
        <dbReference type="ChEBI" id="CHEBI:57540"/>
    </ligand>
</feature>
<keyword evidence="8 15" id="KW-0862">Zinc</keyword>
<dbReference type="InterPro" id="IPR033136">
    <property type="entry name" value="DNA_ligase_CS"/>
</dbReference>
<dbReference type="Gene3D" id="6.20.10.30">
    <property type="match status" value="1"/>
</dbReference>
<keyword evidence="11 15" id="KW-0234">DNA repair</keyword>
<dbReference type="PANTHER" id="PTHR23389">
    <property type="entry name" value="CHROMOSOME TRANSMISSION FIDELITY FACTOR 18"/>
    <property type="match status" value="1"/>
</dbReference>
<dbReference type="InterPro" id="IPR001357">
    <property type="entry name" value="BRCT_dom"/>
</dbReference>
<keyword evidence="5 15" id="KW-0235">DNA replication</keyword>
<comment type="caution">
    <text evidence="15">Lacks conserved residue(s) required for the propagation of feature annotation.</text>
</comment>
<comment type="similarity">
    <text evidence="14 15">Belongs to the NAD-dependent DNA ligase family. LigA subfamily.</text>
</comment>
<protein>
    <recommendedName>
        <fullName evidence="3 15">DNA ligase</fullName>
        <ecNumber evidence="2 15">6.5.1.2</ecNumber>
    </recommendedName>
    <alternativeName>
        <fullName evidence="15">Polydeoxyribonucleotide synthase [NAD(+)]</fullName>
    </alternativeName>
</protein>
<dbReference type="PROSITE" id="PS01056">
    <property type="entry name" value="DNA_LIGASE_N2"/>
    <property type="match status" value="1"/>
</dbReference>